<evidence type="ECO:0000313" key="12">
    <source>
        <dbReference type="Proteomes" id="UP000521748"/>
    </source>
</evidence>
<feature type="region of interest" description="Disordered" evidence="8">
    <location>
        <begin position="528"/>
        <end position="572"/>
    </location>
</feature>
<sequence>MSTLSATQPFLLTKRRIWTIFAALIAGMLLSSLDQTIVSTELPTIVGKLGGVENQAWITTAYLLATTIVMPIYGKFGDVLGRRNLFLIAIALFTLASVGCAFASDFWMFVVFRALQGLGGGGLMILSQAIIADIVPANERGKYMGPLGGIFGLSAVAGPLLGGFFVDHLTWEWAFYINIPVGIAAFLIAIFALRLPSKKAEKRIDVLGVALLSIATTCLIFFTDFGGKKNASGETLYGWGGWGTWAWGAGLVIAAVLFVLVERKAEDPVIPLSLFKNRIFVNATAIGFTLGLGMFSALAFIPTFLQMSSGASAAGSGLLMLPMMAGLFGTSIYSGIAISRSGKYKIYPIIGTILTIVAMLWMTTLTADTPLWLICVQLFIFGAGLGFIMQVIVMVVQNAVPPTQIGTATSTNNYFREVGASLGVAVFGTIFTSRLNESLTNVFAGLPGGAANASQAAATLDPQKLSQLPDGVRDSIVNAYADSLAPVFWYLVPFIAIALILAITLKQIPLSDTSGMVARGEAIAGEEAERLEAELEEQKGKGTTAGSVSSNRSSATEDPGDDGNPKLEDARR</sequence>
<dbReference type="RefSeq" id="WP_179390177.1">
    <property type="nucleotide sequence ID" value="NZ_JACBYQ010000002.1"/>
</dbReference>
<feature type="transmembrane region" description="Helical" evidence="9">
    <location>
        <begin position="487"/>
        <end position="505"/>
    </location>
</feature>
<comment type="caution">
    <text evidence="11">The sequence shown here is derived from an EMBL/GenBank/DDBJ whole genome shotgun (WGS) entry which is preliminary data.</text>
</comment>
<comment type="similarity">
    <text evidence="2">Belongs to the major facilitator superfamily. TCR/Tet family.</text>
</comment>
<feature type="transmembrane region" description="Helical" evidence="9">
    <location>
        <begin position="313"/>
        <end position="334"/>
    </location>
</feature>
<gene>
    <name evidence="11" type="ORF">FHU41_002782</name>
</gene>
<dbReference type="SUPFAM" id="SSF103473">
    <property type="entry name" value="MFS general substrate transporter"/>
    <property type="match status" value="1"/>
</dbReference>
<keyword evidence="7 9" id="KW-0472">Membrane</keyword>
<evidence type="ECO:0000256" key="2">
    <source>
        <dbReference type="ARBA" id="ARBA00007520"/>
    </source>
</evidence>
<comment type="subcellular location">
    <subcellularLocation>
        <location evidence="1">Cell membrane</location>
        <topology evidence="1">Multi-pass membrane protein</topology>
    </subcellularLocation>
</comment>
<protein>
    <submittedName>
        <fullName evidence="11">EmrB/QacA subfamily drug resistance transporter</fullName>
    </submittedName>
</protein>
<feature type="domain" description="Major facilitator superfamily (MFS) profile" evidence="10">
    <location>
        <begin position="20"/>
        <end position="510"/>
    </location>
</feature>
<evidence type="ECO:0000256" key="9">
    <source>
        <dbReference type="SAM" id="Phobius"/>
    </source>
</evidence>
<evidence type="ECO:0000256" key="5">
    <source>
        <dbReference type="ARBA" id="ARBA00022692"/>
    </source>
</evidence>
<dbReference type="InterPro" id="IPR011701">
    <property type="entry name" value="MFS"/>
</dbReference>
<feature type="transmembrane region" description="Helical" evidence="9">
    <location>
        <begin position="242"/>
        <end position="260"/>
    </location>
</feature>
<dbReference type="GO" id="GO:0022857">
    <property type="term" value="F:transmembrane transporter activity"/>
    <property type="evidence" value="ECO:0007669"/>
    <property type="project" value="InterPro"/>
</dbReference>
<name>A0A7Y9S9R2_9MICC</name>
<keyword evidence="4" id="KW-1003">Cell membrane</keyword>
<keyword evidence="12" id="KW-1185">Reference proteome</keyword>
<feature type="transmembrane region" description="Helical" evidence="9">
    <location>
        <begin position="143"/>
        <end position="161"/>
    </location>
</feature>
<proteinExistence type="inferred from homology"/>
<evidence type="ECO:0000256" key="7">
    <source>
        <dbReference type="ARBA" id="ARBA00023136"/>
    </source>
</evidence>
<dbReference type="InterPro" id="IPR004638">
    <property type="entry name" value="EmrB-like"/>
</dbReference>
<evidence type="ECO:0000313" key="11">
    <source>
        <dbReference type="EMBL" id="NYE96532.1"/>
    </source>
</evidence>
<evidence type="ECO:0000256" key="1">
    <source>
        <dbReference type="ARBA" id="ARBA00004651"/>
    </source>
</evidence>
<dbReference type="Gene3D" id="1.20.1250.20">
    <property type="entry name" value="MFS general substrate transporter like domains"/>
    <property type="match status" value="1"/>
</dbReference>
<dbReference type="GO" id="GO:0005886">
    <property type="term" value="C:plasma membrane"/>
    <property type="evidence" value="ECO:0007669"/>
    <property type="project" value="UniProtKB-SubCell"/>
</dbReference>
<feature type="transmembrane region" description="Helical" evidence="9">
    <location>
        <begin position="371"/>
        <end position="393"/>
    </location>
</feature>
<keyword evidence="5 9" id="KW-0812">Transmembrane</keyword>
<dbReference type="FunFam" id="1.20.1720.10:FF:000004">
    <property type="entry name" value="EmrB/QacA family drug resistance transporter"/>
    <property type="match status" value="1"/>
</dbReference>
<accession>A0A7Y9S9R2</accession>
<feature type="compositionally biased region" description="Basic and acidic residues" evidence="8">
    <location>
        <begin position="563"/>
        <end position="572"/>
    </location>
</feature>
<dbReference type="PROSITE" id="PS50850">
    <property type="entry name" value="MFS"/>
    <property type="match status" value="1"/>
</dbReference>
<dbReference type="NCBIfam" id="TIGR00711">
    <property type="entry name" value="efflux_EmrB"/>
    <property type="match status" value="1"/>
</dbReference>
<dbReference type="InterPro" id="IPR020846">
    <property type="entry name" value="MFS_dom"/>
</dbReference>
<feature type="transmembrane region" description="Helical" evidence="9">
    <location>
        <begin position="414"/>
        <end position="433"/>
    </location>
</feature>
<evidence type="ECO:0000256" key="6">
    <source>
        <dbReference type="ARBA" id="ARBA00022989"/>
    </source>
</evidence>
<evidence type="ECO:0000256" key="8">
    <source>
        <dbReference type="SAM" id="MobiDB-lite"/>
    </source>
</evidence>
<keyword evidence="3" id="KW-0813">Transport</keyword>
<dbReference type="CDD" id="cd17502">
    <property type="entry name" value="MFS_Azr1_MDR_like"/>
    <property type="match status" value="1"/>
</dbReference>
<feature type="compositionally biased region" description="Polar residues" evidence="8">
    <location>
        <begin position="544"/>
        <end position="556"/>
    </location>
</feature>
<dbReference type="PANTHER" id="PTHR23501">
    <property type="entry name" value="MAJOR FACILITATOR SUPERFAMILY"/>
    <property type="match status" value="1"/>
</dbReference>
<dbReference type="Proteomes" id="UP000521748">
    <property type="component" value="Unassembled WGS sequence"/>
</dbReference>
<feature type="transmembrane region" description="Helical" evidence="9">
    <location>
        <begin position="204"/>
        <end position="222"/>
    </location>
</feature>
<evidence type="ECO:0000256" key="4">
    <source>
        <dbReference type="ARBA" id="ARBA00022475"/>
    </source>
</evidence>
<dbReference type="Gene3D" id="1.20.1720.10">
    <property type="entry name" value="Multidrug resistance protein D"/>
    <property type="match status" value="1"/>
</dbReference>
<feature type="transmembrane region" description="Helical" evidence="9">
    <location>
        <begin position="280"/>
        <end position="301"/>
    </location>
</feature>
<evidence type="ECO:0000259" key="10">
    <source>
        <dbReference type="PROSITE" id="PS50850"/>
    </source>
</evidence>
<dbReference type="PANTHER" id="PTHR23501:SF197">
    <property type="entry name" value="COMD"/>
    <property type="match status" value="1"/>
</dbReference>
<feature type="transmembrane region" description="Helical" evidence="9">
    <location>
        <begin position="173"/>
        <end position="192"/>
    </location>
</feature>
<feature type="transmembrane region" description="Helical" evidence="9">
    <location>
        <begin position="110"/>
        <end position="131"/>
    </location>
</feature>
<dbReference type="AlphaFoldDB" id="A0A7Y9S9R2"/>
<dbReference type="EMBL" id="JACBYQ010000002">
    <property type="protein sequence ID" value="NYE96532.1"/>
    <property type="molecule type" value="Genomic_DNA"/>
</dbReference>
<organism evidence="11 12">
    <name type="scientific">Psychromicrobium silvestre</name>
    <dbReference type="NCBI Taxonomy" id="1645614"/>
    <lineage>
        <taxon>Bacteria</taxon>
        <taxon>Bacillati</taxon>
        <taxon>Actinomycetota</taxon>
        <taxon>Actinomycetes</taxon>
        <taxon>Micrococcales</taxon>
        <taxon>Micrococcaceae</taxon>
        <taxon>Psychromicrobium</taxon>
    </lineage>
</organism>
<feature type="compositionally biased region" description="Basic and acidic residues" evidence="8">
    <location>
        <begin position="528"/>
        <end position="540"/>
    </location>
</feature>
<evidence type="ECO:0000256" key="3">
    <source>
        <dbReference type="ARBA" id="ARBA00022448"/>
    </source>
</evidence>
<keyword evidence="6 9" id="KW-1133">Transmembrane helix</keyword>
<dbReference type="InterPro" id="IPR036259">
    <property type="entry name" value="MFS_trans_sf"/>
</dbReference>
<dbReference type="PRINTS" id="PR01036">
    <property type="entry name" value="TCRTETB"/>
</dbReference>
<feature type="transmembrane region" description="Helical" evidence="9">
    <location>
        <begin position="85"/>
        <end position="104"/>
    </location>
</feature>
<reference evidence="11 12" key="1">
    <citation type="submission" date="2020-07" db="EMBL/GenBank/DDBJ databases">
        <title>Sequencing the genomes of 1000 actinobacteria strains.</title>
        <authorList>
            <person name="Klenk H.-P."/>
        </authorList>
    </citation>
    <scope>NUCLEOTIDE SEQUENCE [LARGE SCALE GENOMIC DNA]</scope>
    <source>
        <strain evidence="11 12">DSM 102047</strain>
    </source>
</reference>
<feature type="transmembrane region" description="Helical" evidence="9">
    <location>
        <begin position="346"/>
        <end position="365"/>
    </location>
</feature>
<feature type="transmembrane region" description="Helical" evidence="9">
    <location>
        <begin position="55"/>
        <end position="73"/>
    </location>
</feature>
<dbReference type="Pfam" id="PF07690">
    <property type="entry name" value="MFS_1"/>
    <property type="match status" value="1"/>
</dbReference>